<reference evidence="5" key="1">
    <citation type="submission" date="2023-03" db="EMBL/GenBank/DDBJ databases">
        <title>Massive genome expansion in bonnet fungi (Mycena s.s.) driven by repeated elements and novel gene families across ecological guilds.</title>
        <authorList>
            <consortium name="Lawrence Berkeley National Laboratory"/>
            <person name="Harder C.B."/>
            <person name="Miyauchi S."/>
            <person name="Viragh M."/>
            <person name="Kuo A."/>
            <person name="Thoen E."/>
            <person name="Andreopoulos B."/>
            <person name="Lu D."/>
            <person name="Skrede I."/>
            <person name="Drula E."/>
            <person name="Henrissat B."/>
            <person name="Morin E."/>
            <person name="Kohler A."/>
            <person name="Barry K."/>
            <person name="LaButti K."/>
            <person name="Morin E."/>
            <person name="Salamov A."/>
            <person name="Lipzen A."/>
            <person name="Mereny Z."/>
            <person name="Hegedus B."/>
            <person name="Baldrian P."/>
            <person name="Stursova M."/>
            <person name="Weitz H."/>
            <person name="Taylor A."/>
            <person name="Grigoriev I.V."/>
            <person name="Nagy L.G."/>
            <person name="Martin F."/>
            <person name="Kauserud H."/>
        </authorList>
    </citation>
    <scope>NUCLEOTIDE SEQUENCE</scope>
    <source>
        <strain evidence="5">9284</strain>
    </source>
</reference>
<dbReference type="EMBL" id="JARKIF010000014">
    <property type="protein sequence ID" value="KAJ7623534.1"/>
    <property type="molecule type" value="Genomic_DNA"/>
</dbReference>
<evidence type="ECO:0000256" key="2">
    <source>
        <dbReference type="SAM" id="Phobius"/>
    </source>
</evidence>
<feature type="signal peptide" evidence="3">
    <location>
        <begin position="1"/>
        <end position="17"/>
    </location>
</feature>
<comment type="caution">
    <text evidence="5">The sequence shown here is derived from an EMBL/GenBank/DDBJ whole genome shotgun (WGS) entry which is preliminary data.</text>
</comment>
<evidence type="ECO:0000313" key="5">
    <source>
        <dbReference type="EMBL" id="KAJ7623534.1"/>
    </source>
</evidence>
<keyword evidence="2" id="KW-1133">Transmembrane helix</keyword>
<name>A0AAD7BK84_9AGAR</name>
<keyword evidence="2" id="KW-0812">Transmembrane</keyword>
<dbReference type="GO" id="GO:0005783">
    <property type="term" value="C:endoplasmic reticulum"/>
    <property type="evidence" value="ECO:0007669"/>
    <property type="project" value="TreeGrafter"/>
</dbReference>
<feature type="chain" id="PRO_5042115141" description="Vacuolar sorting protein Vps3844 C-terminal domain-containing protein" evidence="3">
    <location>
        <begin position="18"/>
        <end position="354"/>
    </location>
</feature>
<feature type="transmembrane region" description="Helical" evidence="2">
    <location>
        <begin position="311"/>
        <end position="332"/>
    </location>
</feature>
<dbReference type="AlphaFoldDB" id="A0AAD7BK84"/>
<evidence type="ECO:0000256" key="1">
    <source>
        <dbReference type="SAM" id="MobiDB-lite"/>
    </source>
</evidence>
<dbReference type="Pfam" id="PF12955">
    <property type="entry name" value="Vps3844_C"/>
    <property type="match status" value="1"/>
</dbReference>
<feature type="region of interest" description="Disordered" evidence="1">
    <location>
        <begin position="219"/>
        <end position="240"/>
    </location>
</feature>
<dbReference type="PANTHER" id="PTHR36853">
    <property type="entry name" value="EXPRESSED PROTEIN"/>
    <property type="match status" value="1"/>
</dbReference>
<feature type="domain" description="Vacuolar sorting protein Vps3844 C-terminal" evidence="4">
    <location>
        <begin position="246"/>
        <end position="344"/>
    </location>
</feature>
<gene>
    <name evidence="5" type="ORF">FB45DRAFT_925936</name>
</gene>
<dbReference type="PANTHER" id="PTHR36853:SF1">
    <property type="entry name" value="DUF3844 DOMAIN-CONTAINING PROTEIN"/>
    <property type="match status" value="1"/>
</dbReference>
<accession>A0AAD7BK84</accession>
<sequence length="354" mass="37750">MWAQFAVVLCGLHAVQAVNVYLFPQSTKSFLRPNLAPEDASAALSHHLGLELFDTLRDGSALNYAEQPFVGQGPNNALLLTLEEADAKAVIPSSLPRSFRLPASPSSSITSLYSVVSTYLHRAQHAYTSIYASDPSLQTNKAWFLEELASISSFFDKAESGAFAAAELSGLANMRKTYGVDSEEYQTVLDNTRKLLERAMSHNIHIALLSFSPPPVRVKRADDPQVSQAPFPRPPPQSPIGSISTCHTSLDTCTNSTSSCSGRGECVSATKSGRTCFVCSCGTTTTGQGKQKSTEIWVGESCERKDISGPFVLFTGTTIVLLLVIAGSIALLSSVGNVELPSVLLGGAVNGKKD</sequence>
<dbReference type="InterPro" id="IPR053065">
    <property type="entry name" value="Archenteron_Induction-Rel"/>
</dbReference>
<evidence type="ECO:0000313" key="6">
    <source>
        <dbReference type="Proteomes" id="UP001221142"/>
    </source>
</evidence>
<keyword evidence="3" id="KW-0732">Signal</keyword>
<keyword evidence="6" id="KW-1185">Reference proteome</keyword>
<organism evidence="5 6">
    <name type="scientific">Roridomyces roridus</name>
    <dbReference type="NCBI Taxonomy" id="1738132"/>
    <lineage>
        <taxon>Eukaryota</taxon>
        <taxon>Fungi</taxon>
        <taxon>Dikarya</taxon>
        <taxon>Basidiomycota</taxon>
        <taxon>Agaricomycotina</taxon>
        <taxon>Agaricomycetes</taxon>
        <taxon>Agaricomycetidae</taxon>
        <taxon>Agaricales</taxon>
        <taxon>Marasmiineae</taxon>
        <taxon>Mycenaceae</taxon>
        <taxon>Roridomyces</taxon>
    </lineage>
</organism>
<evidence type="ECO:0000259" key="4">
    <source>
        <dbReference type="Pfam" id="PF12955"/>
    </source>
</evidence>
<evidence type="ECO:0000256" key="3">
    <source>
        <dbReference type="SAM" id="SignalP"/>
    </source>
</evidence>
<protein>
    <recommendedName>
        <fullName evidence="4">Vacuolar sorting protein Vps3844 C-terminal domain-containing protein</fullName>
    </recommendedName>
</protein>
<proteinExistence type="predicted"/>
<dbReference type="InterPro" id="IPR024382">
    <property type="entry name" value="Vps3844_C"/>
</dbReference>
<keyword evidence="2" id="KW-0472">Membrane</keyword>
<dbReference type="Proteomes" id="UP001221142">
    <property type="component" value="Unassembled WGS sequence"/>
</dbReference>